<name>A0A075HW21_9ARCH</name>
<dbReference type="InterPro" id="IPR015421">
    <property type="entry name" value="PyrdxlP-dep_Trfase_major"/>
</dbReference>
<dbReference type="InterPro" id="IPR000653">
    <property type="entry name" value="DegT/StrS_aminotransferase"/>
</dbReference>
<dbReference type="GO" id="GO:0030170">
    <property type="term" value="F:pyridoxal phosphate binding"/>
    <property type="evidence" value="ECO:0007669"/>
    <property type="project" value="TreeGrafter"/>
</dbReference>
<proteinExistence type="inferred from homology"/>
<dbReference type="PANTHER" id="PTHR30244:SF34">
    <property type="entry name" value="DTDP-4-AMINO-4,6-DIDEOXYGALACTOSE TRANSAMINASE"/>
    <property type="match status" value="1"/>
</dbReference>
<dbReference type="Pfam" id="PF01041">
    <property type="entry name" value="DegT_DnrJ_EryC1"/>
    <property type="match status" value="1"/>
</dbReference>
<evidence type="ECO:0000256" key="1">
    <source>
        <dbReference type="RuleBase" id="RU004508"/>
    </source>
</evidence>
<dbReference type="SUPFAM" id="SSF53383">
    <property type="entry name" value="PLP-dependent transferases"/>
    <property type="match status" value="1"/>
</dbReference>
<comment type="similarity">
    <text evidence="1">Belongs to the DegT/DnrJ/EryC1 family.</text>
</comment>
<dbReference type="PANTHER" id="PTHR30244">
    <property type="entry name" value="TRANSAMINASE"/>
    <property type="match status" value="1"/>
</dbReference>
<dbReference type="Gene3D" id="3.90.1150.10">
    <property type="entry name" value="Aspartate Aminotransferase, domain 1"/>
    <property type="match status" value="1"/>
</dbReference>
<dbReference type="GO" id="GO:0008483">
    <property type="term" value="F:transaminase activity"/>
    <property type="evidence" value="ECO:0007669"/>
    <property type="project" value="UniProtKB-KW"/>
</dbReference>
<dbReference type="InterPro" id="IPR020026">
    <property type="entry name" value="PseC"/>
</dbReference>
<dbReference type="EMBL" id="KF901150">
    <property type="protein sequence ID" value="AIF19909.1"/>
    <property type="molecule type" value="Genomic_DNA"/>
</dbReference>
<dbReference type="NCBIfam" id="TIGR03588">
    <property type="entry name" value="PseC"/>
    <property type="match status" value="1"/>
</dbReference>
<keyword evidence="1" id="KW-0663">Pyridoxal phosphate</keyword>
<dbReference type="CDD" id="cd00616">
    <property type="entry name" value="AHBA_syn"/>
    <property type="match status" value="1"/>
</dbReference>
<reference evidence="2" key="1">
    <citation type="journal article" date="2014" name="Genome Biol. Evol.">
        <title>Pangenome evidence for extensive interdomain horizontal transfer affecting lineage core and shell genes in uncultured planktonic thaumarchaeota and euryarchaeota.</title>
        <authorList>
            <person name="Deschamps P."/>
            <person name="Zivanovic Y."/>
            <person name="Moreira D."/>
            <person name="Rodriguez-Valera F."/>
            <person name="Lopez-Garcia P."/>
        </authorList>
    </citation>
    <scope>NUCLEOTIDE SEQUENCE</scope>
</reference>
<dbReference type="InterPro" id="IPR015422">
    <property type="entry name" value="PyrdxlP-dep_Trfase_small"/>
</dbReference>
<dbReference type="InterPro" id="IPR015424">
    <property type="entry name" value="PyrdxlP-dep_Trfase"/>
</dbReference>
<evidence type="ECO:0000313" key="2">
    <source>
        <dbReference type="EMBL" id="AIF19909.1"/>
    </source>
</evidence>
<organism evidence="2">
    <name type="scientific">uncultured marine thaumarchaeote KM3_87_H02</name>
    <dbReference type="NCBI Taxonomy" id="1456331"/>
    <lineage>
        <taxon>Archaea</taxon>
        <taxon>Nitrososphaerota</taxon>
        <taxon>environmental samples</taxon>
    </lineage>
</organism>
<dbReference type="GO" id="GO:0000271">
    <property type="term" value="P:polysaccharide biosynthetic process"/>
    <property type="evidence" value="ECO:0007669"/>
    <property type="project" value="TreeGrafter"/>
</dbReference>
<keyword evidence="2" id="KW-0032">Aminotransferase</keyword>
<dbReference type="Gene3D" id="3.40.640.10">
    <property type="entry name" value="Type I PLP-dependent aspartate aminotransferase-like (Major domain)"/>
    <property type="match status" value="1"/>
</dbReference>
<accession>A0A075HW21</accession>
<dbReference type="AlphaFoldDB" id="A0A075HW21"/>
<protein>
    <submittedName>
        <fullName evidence="2">Udp-4-keto-6-deoxy-n-acetylglucosamine 4-aminotransferase</fullName>
    </submittedName>
</protein>
<keyword evidence="2" id="KW-0808">Transferase</keyword>
<dbReference type="PIRSF" id="PIRSF000390">
    <property type="entry name" value="PLP_StrS"/>
    <property type="match status" value="1"/>
</dbReference>
<sequence length="388" mass="44172">MISYSKQSIDQSDIDAVVDVFNSDWLTQGPAVETFENDLKSYFGAKHTCAVVNGTAALHLTGLALGWQTGDIVITSPITFLATANCIVYSGATPDFVDIDPDTYIIDPNLVEDKVKTYQSQGKKIKAVIGVDYAGHPCDWKGLREIADKYDLQLVNDNCHTMGASYFGDKQFAVKYADVVIQSYHPVKHITTGEGGAALTNNPEIDDKIRCLRTHGMTKEPNKLDDNDGPWYYEMHEVGYNYRITDFQCALGSSQLKKLDHYVQKRREIAKKYDELFSNIDNLKIPETHNSVDHVYHLYPLQIDFEKLSLAKPDFFQKMKQLGINLQVHYMPVHLQPFYKRNYSFKPGDYPIAEKFYYQVVSIPLYPSLTDEEVEKVVNDITKFVRSK</sequence>